<sequence length="693" mass="77024">MIKCRLVTFDIVNTVLRVIGSPALQYTDVARQHGLFVDPEKIASVYHPLYIQMKADYPQYGIHHEMNTKQWWNIFVLRVFAATGCPTDLKILSKVTNSLWERFSEGANWEVLPHTAAVLEQLKNCGFLLAAVSNFDERLEITLQKQNLLSYFDSCVTVISSQAQKPDPRIFWAALNQVSVKPAEAAHVGDDIKNDYIPAKSIGMHAFLFAREAKLQNDAIEHRISEEDLLTDIRQVGASLFASNIGSEHFIGLAGTGASSGIAVVVYEWLSMPLVMGLAWLFLPVYISAGVSIYAGALFIQLSLGWNMYLSIGVLLVVTCFIEVGGFEALQEKYFTAIPRIRANNTTCGLPDKDAFHLFRDPLHADHPWPGLFLQASIGCLWYWCADQVIVQRMLAARTLSHAKGGAILAGYLKILPLFLMIFPGMISRVLYPDEVGCVDPDECQKVCNNPAGCSNVAYPKLVMRLMPTGVRGLLVAVMISAIVSSLTSIFNSAGTLFTMDIWRKARSSSSERELLIVGRLCILTLCVVSILWVPLVQSSSGGQLFVYIQTVQGYLGAPIGVIFLLAIFWKRMNEKGAVLGLIAGHTCGLIRMILDFAYHDPECGQPDSRPAILADLHYTYFTQINIMFTFIVVIVVSMVTKPQDPNIPAIQAQKTYQRTTSKDGGVHYKNIVFPSFVEPNRRMTHDLRIKSE</sequence>
<dbReference type="PANTHER" id="PTHR11819:SF195">
    <property type="entry name" value="SODIUM_GLUCOSE COTRANSPORTER 4"/>
    <property type="match status" value="1"/>
</dbReference>
<feature type="transmembrane region" description="Helical" evidence="7">
    <location>
        <begin position="474"/>
        <end position="494"/>
    </location>
</feature>
<feature type="transmembrane region" description="Helical" evidence="7">
    <location>
        <begin position="577"/>
        <end position="599"/>
    </location>
</feature>
<keyword evidence="4 7" id="KW-1133">Transmembrane helix</keyword>
<dbReference type="Pfam" id="PF00702">
    <property type="entry name" value="Hydrolase"/>
    <property type="match status" value="1"/>
</dbReference>
<feature type="transmembrane region" description="Helical" evidence="7">
    <location>
        <begin position="619"/>
        <end position="640"/>
    </location>
</feature>
<dbReference type="Gene3D" id="3.40.50.1000">
    <property type="entry name" value="HAD superfamily/HAD-like"/>
    <property type="match status" value="1"/>
</dbReference>
<dbReference type="InterPro" id="IPR001734">
    <property type="entry name" value="Na/solute_symporter"/>
</dbReference>
<dbReference type="PANTHER" id="PTHR11819">
    <property type="entry name" value="SOLUTE CARRIER FAMILY 5"/>
    <property type="match status" value="1"/>
</dbReference>
<feature type="transmembrane region" description="Helical" evidence="7">
    <location>
        <begin position="515"/>
        <end position="534"/>
    </location>
</feature>
<evidence type="ECO:0000256" key="6">
    <source>
        <dbReference type="RuleBase" id="RU362091"/>
    </source>
</evidence>
<dbReference type="GO" id="GO:0006915">
    <property type="term" value="P:apoptotic process"/>
    <property type="evidence" value="ECO:0007669"/>
    <property type="project" value="UniProtKB-KW"/>
</dbReference>
<reference evidence="8" key="1">
    <citation type="journal article" date="2023" name="Mol. Biol. Evol.">
        <title>Third-Generation Sequencing Reveals the Adaptive Role of the Epigenome in Three Deep-Sea Polychaetes.</title>
        <authorList>
            <person name="Perez M."/>
            <person name="Aroh O."/>
            <person name="Sun Y."/>
            <person name="Lan Y."/>
            <person name="Juniper S.K."/>
            <person name="Young C.R."/>
            <person name="Angers B."/>
            <person name="Qian P.Y."/>
        </authorList>
    </citation>
    <scope>NUCLEOTIDE SEQUENCE</scope>
    <source>
        <strain evidence="8">P08H-3</strain>
    </source>
</reference>
<comment type="caution">
    <text evidence="8">The sequence shown here is derived from an EMBL/GenBank/DDBJ whole genome shotgun (WGS) entry which is preliminary data.</text>
</comment>
<dbReference type="InterPro" id="IPR044924">
    <property type="entry name" value="HAD-SF_hydro_IA_REG-2-like_cap"/>
</dbReference>
<feature type="transmembrane region" description="Helical" evidence="7">
    <location>
        <begin position="250"/>
        <end position="270"/>
    </location>
</feature>
<dbReference type="NCBIfam" id="TIGR02252">
    <property type="entry name" value="DREG-2"/>
    <property type="match status" value="1"/>
</dbReference>
<dbReference type="InterPro" id="IPR011949">
    <property type="entry name" value="HAD-SF_hydro_IA_REG-2-like"/>
</dbReference>
<dbReference type="EMBL" id="JAODUP010000314">
    <property type="protein sequence ID" value="KAK2152935.1"/>
    <property type="molecule type" value="Genomic_DNA"/>
</dbReference>
<dbReference type="Proteomes" id="UP001208570">
    <property type="component" value="Unassembled WGS sequence"/>
</dbReference>
<accession>A0AAD9N163</accession>
<organism evidence="8 9">
    <name type="scientific">Paralvinella palmiformis</name>
    <dbReference type="NCBI Taxonomy" id="53620"/>
    <lineage>
        <taxon>Eukaryota</taxon>
        <taxon>Metazoa</taxon>
        <taxon>Spiralia</taxon>
        <taxon>Lophotrochozoa</taxon>
        <taxon>Annelida</taxon>
        <taxon>Polychaeta</taxon>
        <taxon>Sedentaria</taxon>
        <taxon>Canalipalpata</taxon>
        <taxon>Terebellida</taxon>
        <taxon>Terebelliformia</taxon>
        <taxon>Alvinellidae</taxon>
        <taxon>Paralvinella</taxon>
    </lineage>
</organism>
<feature type="transmembrane region" description="Helical" evidence="7">
    <location>
        <begin position="407"/>
        <end position="427"/>
    </location>
</feature>
<dbReference type="SFLD" id="SFLDS00003">
    <property type="entry name" value="Haloacid_Dehalogenase"/>
    <property type="match status" value="1"/>
</dbReference>
<feature type="transmembrane region" description="Helical" evidence="7">
    <location>
        <begin position="277"/>
        <end position="300"/>
    </location>
</feature>
<keyword evidence="5 7" id="KW-0472">Membrane</keyword>
<dbReference type="GO" id="GO:0005412">
    <property type="term" value="F:D-glucose:sodium symporter activity"/>
    <property type="evidence" value="ECO:0007669"/>
    <property type="project" value="TreeGrafter"/>
</dbReference>
<keyword evidence="9" id="KW-1185">Reference proteome</keyword>
<evidence type="ECO:0000256" key="3">
    <source>
        <dbReference type="ARBA" id="ARBA00022692"/>
    </source>
</evidence>
<evidence type="ECO:0000256" key="7">
    <source>
        <dbReference type="SAM" id="Phobius"/>
    </source>
</evidence>
<dbReference type="GO" id="GO:0016324">
    <property type="term" value="C:apical plasma membrane"/>
    <property type="evidence" value="ECO:0007669"/>
    <property type="project" value="UniProtKB-SubCell"/>
</dbReference>
<dbReference type="InterPro" id="IPR023214">
    <property type="entry name" value="HAD_sf"/>
</dbReference>
<dbReference type="Pfam" id="PF00474">
    <property type="entry name" value="SSF"/>
    <property type="match status" value="2"/>
</dbReference>
<evidence type="ECO:0000256" key="1">
    <source>
        <dbReference type="ARBA" id="ARBA00004141"/>
    </source>
</evidence>
<comment type="similarity">
    <text evidence="2 6">Belongs to the sodium:solute symporter (SSF) (TC 2.A.21) family.</text>
</comment>
<gene>
    <name evidence="8" type="ORF">LSH36_314g01045</name>
</gene>
<keyword evidence="3 7" id="KW-0812">Transmembrane</keyword>
<evidence type="ECO:0000313" key="9">
    <source>
        <dbReference type="Proteomes" id="UP001208570"/>
    </source>
</evidence>
<dbReference type="PROSITE" id="PS50283">
    <property type="entry name" value="NA_SOLUT_SYMP_3"/>
    <property type="match status" value="1"/>
</dbReference>
<evidence type="ECO:0000256" key="4">
    <source>
        <dbReference type="ARBA" id="ARBA00022989"/>
    </source>
</evidence>
<dbReference type="Gene3D" id="1.20.1730.10">
    <property type="entry name" value="Sodium/glucose cotransporter"/>
    <property type="match status" value="1"/>
</dbReference>
<dbReference type="InterPro" id="IPR006439">
    <property type="entry name" value="HAD-SF_hydro_IA"/>
</dbReference>
<evidence type="ECO:0000256" key="5">
    <source>
        <dbReference type="ARBA" id="ARBA00023136"/>
    </source>
</evidence>
<name>A0AAD9N163_9ANNE</name>
<dbReference type="InterPro" id="IPR038377">
    <property type="entry name" value="Na/Glc_symporter_sf"/>
</dbReference>
<evidence type="ECO:0000256" key="2">
    <source>
        <dbReference type="ARBA" id="ARBA00006434"/>
    </source>
</evidence>
<feature type="transmembrane region" description="Helical" evidence="7">
    <location>
        <begin position="546"/>
        <end position="570"/>
    </location>
</feature>
<dbReference type="InterPro" id="IPR036412">
    <property type="entry name" value="HAD-like_sf"/>
</dbReference>
<dbReference type="AlphaFoldDB" id="A0AAD9N163"/>
<comment type="subcellular location">
    <subcellularLocation>
        <location evidence="1">Membrane</location>
        <topology evidence="1">Multi-pass membrane protein</topology>
    </subcellularLocation>
</comment>
<feature type="transmembrane region" description="Helical" evidence="7">
    <location>
        <begin position="306"/>
        <end position="330"/>
    </location>
</feature>
<dbReference type="PRINTS" id="PR00413">
    <property type="entry name" value="HADHALOGNASE"/>
</dbReference>
<evidence type="ECO:0000313" key="8">
    <source>
        <dbReference type="EMBL" id="KAK2152935.1"/>
    </source>
</evidence>
<protein>
    <submittedName>
        <fullName evidence="8">Uncharacterized protein</fullName>
    </submittedName>
</protein>
<dbReference type="SFLD" id="SFLDG01129">
    <property type="entry name" value="C1.5:_HAD__Beta-PGM__Phosphata"/>
    <property type="match status" value="1"/>
</dbReference>
<dbReference type="Gene3D" id="1.10.150.720">
    <property type="entry name" value="Haloacid dehalogenase-like hydrolase"/>
    <property type="match status" value="1"/>
</dbReference>
<dbReference type="NCBIfam" id="TIGR00813">
    <property type="entry name" value="sss"/>
    <property type="match status" value="1"/>
</dbReference>
<dbReference type="SUPFAM" id="SSF56784">
    <property type="entry name" value="HAD-like"/>
    <property type="match status" value="1"/>
</dbReference>
<proteinExistence type="inferred from homology"/>
<dbReference type="NCBIfam" id="TIGR01549">
    <property type="entry name" value="HAD-SF-IA-v1"/>
    <property type="match status" value="1"/>
</dbReference>